<evidence type="ECO:0000256" key="5">
    <source>
        <dbReference type="ARBA" id="ARBA00023136"/>
    </source>
</evidence>
<name>A0A3D9SCM2_9BACL</name>
<keyword evidence="2 8" id="KW-0813">Transport</keyword>
<dbReference type="InterPro" id="IPR051204">
    <property type="entry name" value="ABC_transp_perm/SBD"/>
</dbReference>
<dbReference type="OrthoDB" id="9801163at2"/>
<dbReference type="PANTHER" id="PTHR30177:SF4">
    <property type="entry name" value="OSMOPROTECTANT IMPORT PERMEASE PROTEIN OSMW"/>
    <property type="match status" value="1"/>
</dbReference>
<comment type="similarity">
    <text evidence="8">Belongs to the binding-protein-dependent transport system permease family.</text>
</comment>
<dbReference type="InterPro" id="IPR007210">
    <property type="entry name" value="ABC_Gly_betaine_transp_sub-bd"/>
</dbReference>
<dbReference type="Gene3D" id="1.10.3720.10">
    <property type="entry name" value="MetI-like"/>
    <property type="match status" value="1"/>
</dbReference>
<comment type="similarity">
    <text evidence="6">In the C-terminal section; belongs to the OsmX family.</text>
</comment>
<comment type="similarity">
    <text evidence="7">In the N-terminal section; belongs to the binding-protein-dependent transport system permease family.</text>
</comment>
<dbReference type="GO" id="GO:0043190">
    <property type="term" value="C:ATP-binding cassette (ABC) transporter complex"/>
    <property type="evidence" value="ECO:0007669"/>
    <property type="project" value="InterPro"/>
</dbReference>
<dbReference type="InterPro" id="IPR035906">
    <property type="entry name" value="MetI-like_sf"/>
</dbReference>
<dbReference type="CDD" id="cd06261">
    <property type="entry name" value="TM_PBP2"/>
    <property type="match status" value="1"/>
</dbReference>
<dbReference type="Gene3D" id="3.40.190.120">
    <property type="entry name" value="Osmoprotection protein (prox), domain 2"/>
    <property type="match status" value="1"/>
</dbReference>
<dbReference type="CDD" id="cd13528">
    <property type="entry name" value="PBP2_osmoprotectants"/>
    <property type="match status" value="1"/>
</dbReference>
<keyword evidence="4 8" id="KW-1133">Transmembrane helix</keyword>
<dbReference type="Proteomes" id="UP000256304">
    <property type="component" value="Unassembled WGS sequence"/>
</dbReference>
<evidence type="ECO:0000256" key="1">
    <source>
        <dbReference type="ARBA" id="ARBA00004141"/>
    </source>
</evidence>
<evidence type="ECO:0000256" key="4">
    <source>
        <dbReference type="ARBA" id="ARBA00022989"/>
    </source>
</evidence>
<comment type="caution">
    <text evidence="10">The sequence shown here is derived from an EMBL/GenBank/DDBJ whole genome shotgun (WGS) entry which is preliminary data.</text>
</comment>
<dbReference type="PROSITE" id="PS50928">
    <property type="entry name" value="ABC_TM1"/>
    <property type="match status" value="1"/>
</dbReference>
<evidence type="ECO:0000256" key="6">
    <source>
        <dbReference type="ARBA" id="ARBA00035642"/>
    </source>
</evidence>
<keyword evidence="3 8" id="KW-0812">Transmembrane</keyword>
<gene>
    <name evidence="10" type="ORF">A8990_104162</name>
</gene>
<evidence type="ECO:0000259" key="9">
    <source>
        <dbReference type="PROSITE" id="PS50928"/>
    </source>
</evidence>
<dbReference type="Pfam" id="PF00528">
    <property type="entry name" value="BPD_transp_1"/>
    <property type="match status" value="1"/>
</dbReference>
<dbReference type="SUPFAM" id="SSF161098">
    <property type="entry name" value="MetI-like"/>
    <property type="match status" value="1"/>
</dbReference>
<organism evidence="10 11">
    <name type="scientific">Paenibacillus taihuensis</name>
    <dbReference type="NCBI Taxonomy" id="1156355"/>
    <lineage>
        <taxon>Bacteria</taxon>
        <taxon>Bacillati</taxon>
        <taxon>Bacillota</taxon>
        <taxon>Bacilli</taxon>
        <taxon>Bacillales</taxon>
        <taxon>Paenibacillaceae</taxon>
        <taxon>Paenibacillus</taxon>
    </lineage>
</organism>
<evidence type="ECO:0000256" key="7">
    <source>
        <dbReference type="ARBA" id="ARBA00035652"/>
    </source>
</evidence>
<feature type="transmembrane region" description="Helical" evidence="8">
    <location>
        <begin position="22"/>
        <end position="42"/>
    </location>
</feature>
<dbReference type="EMBL" id="QTTN01000004">
    <property type="protein sequence ID" value="REE91654.1"/>
    <property type="molecule type" value="Genomic_DNA"/>
</dbReference>
<comment type="subcellular location">
    <subcellularLocation>
        <location evidence="8">Cell membrane</location>
        <topology evidence="8">Multi-pass membrane protein</topology>
    </subcellularLocation>
    <subcellularLocation>
        <location evidence="1">Membrane</location>
        <topology evidence="1">Multi-pass membrane protein</topology>
    </subcellularLocation>
</comment>
<feature type="transmembrane region" description="Helical" evidence="8">
    <location>
        <begin position="218"/>
        <end position="240"/>
    </location>
</feature>
<proteinExistence type="inferred from homology"/>
<dbReference type="GO" id="GO:0022857">
    <property type="term" value="F:transmembrane transporter activity"/>
    <property type="evidence" value="ECO:0007669"/>
    <property type="project" value="InterPro"/>
</dbReference>
<dbReference type="Gene3D" id="3.40.190.10">
    <property type="entry name" value="Periplasmic binding protein-like II"/>
    <property type="match status" value="1"/>
</dbReference>
<feature type="transmembrane region" description="Helical" evidence="8">
    <location>
        <begin position="75"/>
        <end position="96"/>
    </location>
</feature>
<accession>A0A3D9SCM2</accession>
<dbReference type="AlphaFoldDB" id="A0A3D9SCM2"/>
<evidence type="ECO:0000256" key="2">
    <source>
        <dbReference type="ARBA" id="ARBA00022448"/>
    </source>
</evidence>
<dbReference type="PANTHER" id="PTHR30177">
    <property type="entry name" value="GLYCINE BETAINE/L-PROLINE TRANSPORT SYSTEM PERMEASE PROTEIN PROW"/>
    <property type="match status" value="1"/>
</dbReference>
<dbReference type="RefSeq" id="WP_116187985.1">
    <property type="nucleotide sequence ID" value="NZ_QTTN01000004.1"/>
</dbReference>
<protein>
    <submittedName>
        <fullName evidence="10">Osmoprotectant transport system permease protein</fullName>
    </submittedName>
</protein>
<feature type="transmembrane region" description="Helical" evidence="8">
    <location>
        <begin position="178"/>
        <end position="197"/>
    </location>
</feature>
<reference evidence="10 11" key="1">
    <citation type="submission" date="2018-08" db="EMBL/GenBank/DDBJ databases">
        <title>Genomic Encyclopedia of Type Strains, Phase III (KMG-III): the genomes of soil and plant-associated and newly described type strains.</title>
        <authorList>
            <person name="Whitman W."/>
        </authorList>
    </citation>
    <scope>NUCLEOTIDE SEQUENCE [LARGE SCALE GENOMIC DNA]</scope>
    <source>
        <strain evidence="10 11">CGMCC 1.10966</strain>
    </source>
</reference>
<evidence type="ECO:0000313" key="11">
    <source>
        <dbReference type="Proteomes" id="UP000256304"/>
    </source>
</evidence>
<feature type="domain" description="ABC transmembrane type-1" evidence="9">
    <location>
        <begin position="18"/>
        <end position="197"/>
    </location>
</feature>
<keyword evidence="5 8" id="KW-0472">Membrane</keyword>
<dbReference type="InterPro" id="IPR000515">
    <property type="entry name" value="MetI-like"/>
</dbReference>
<evidence type="ECO:0000313" key="10">
    <source>
        <dbReference type="EMBL" id="REE91654.1"/>
    </source>
</evidence>
<evidence type="ECO:0000256" key="8">
    <source>
        <dbReference type="RuleBase" id="RU363032"/>
    </source>
</evidence>
<dbReference type="SUPFAM" id="SSF53850">
    <property type="entry name" value="Periplasmic binding protein-like II"/>
    <property type="match status" value="1"/>
</dbReference>
<dbReference type="Pfam" id="PF04069">
    <property type="entry name" value="OpuAC"/>
    <property type="match status" value="1"/>
</dbReference>
<dbReference type="GO" id="GO:0031460">
    <property type="term" value="P:glycine betaine transport"/>
    <property type="evidence" value="ECO:0007669"/>
    <property type="project" value="TreeGrafter"/>
</dbReference>
<keyword evidence="11" id="KW-1185">Reference proteome</keyword>
<feature type="transmembrane region" description="Helical" evidence="8">
    <location>
        <begin position="132"/>
        <end position="158"/>
    </location>
</feature>
<evidence type="ECO:0000256" key="3">
    <source>
        <dbReference type="ARBA" id="ARBA00022692"/>
    </source>
</evidence>
<sequence>MNIWEVFINRREDILHATLEHIQISLIALIIAIMISIPSGLLLTRAPKLAPLVIGIASLFQTIPSLALLGFMIPIFGIGFTPAIVALTVYAVLPIIRNTYTGVMNVEAPIKEAGIGMGMTNLQVMFKVELPLALNVIMAGIRTAAVMIIGVATLASLIGAGGLGDLIFRGISTVNTELILAGTIPAALIALLFDYLLGRMEKTIIPRGLRNRKRKSRMARSVDIALYSLLLLAFAVGIMMRFGQSGGSDTIVVGGKAFTEQDILVQLMSSLIEAKTDLKVVRKPYLGGSAVTHNALIGGNIDLYPEYTGTGWTEILMKQPVGGNPELTYQKVKQAYEEQFKVTWLKPLGFNNTYSLAMRNEEAQELGVSTISELSRHAPNLVFGATQEFLERPDGYKGLQTAYGIKFKGTKGLDPGLTYAAVRDGKVDVNDAYSTDGRIPAFHLKVMVDDKQYFPPYYAVPIIRDDTLKAHPELEQTLNQLAGKLDDKVMAELNAKVDLEGQKAREVAENWLKSAGLTP</sequence>
<dbReference type="FunFam" id="1.10.3720.10:FF:000001">
    <property type="entry name" value="Glycine betaine ABC transporter, permease"/>
    <property type="match status" value="1"/>
</dbReference>